<accession>A0A804U8S0</accession>
<sequence length="89" mass="9378">MVSCSRSSNRGGTRRAGRSREGRRGTGRGGGLLLGFAAALPRHFRPLVSWFVGAGSASSFWLGGAALLRPQDNAGVCWTVQCSCRCCFG</sequence>
<reference evidence="3" key="3">
    <citation type="submission" date="2021-05" db="UniProtKB">
        <authorList>
            <consortium name="EnsemblPlants"/>
        </authorList>
    </citation>
    <scope>IDENTIFICATION</scope>
    <source>
        <strain evidence="3">cv. B73</strain>
    </source>
</reference>
<reference evidence="3" key="2">
    <citation type="submission" date="2019-07" db="EMBL/GenBank/DDBJ databases">
        <authorList>
            <person name="Seetharam A."/>
            <person name="Woodhouse M."/>
            <person name="Cannon E."/>
        </authorList>
    </citation>
    <scope>NUCLEOTIDE SEQUENCE [LARGE SCALE GENOMIC DNA]</scope>
    <source>
        <strain evidence="3">cv. B73</strain>
    </source>
</reference>
<feature type="transmembrane region" description="Helical" evidence="2">
    <location>
        <begin position="47"/>
        <end position="68"/>
    </location>
</feature>
<reference evidence="4" key="1">
    <citation type="journal article" date="2009" name="Science">
        <title>The B73 maize genome: complexity, diversity, and dynamics.</title>
        <authorList>
            <person name="Schnable P.S."/>
            <person name="Ware D."/>
            <person name="Fulton R.S."/>
            <person name="Stein J.C."/>
            <person name="Wei F."/>
            <person name="Pasternak S."/>
            <person name="Liang C."/>
            <person name="Zhang J."/>
            <person name="Fulton L."/>
            <person name="Graves T.A."/>
            <person name="Minx P."/>
            <person name="Reily A.D."/>
            <person name="Courtney L."/>
            <person name="Kruchowski S.S."/>
            <person name="Tomlinson C."/>
            <person name="Strong C."/>
            <person name="Delehaunty K."/>
            <person name="Fronick C."/>
            <person name="Courtney B."/>
            <person name="Rock S.M."/>
            <person name="Belter E."/>
            <person name="Du F."/>
            <person name="Kim K."/>
            <person name="Abbott R.M."/>
            <person name="Cotton M."/>
            <person name="Levy A."/>
            <person name="Marchetto P."/>
            <person name="Ochoa K."/>
            <person name="Jackson S.M."/>
            <person name="Gillam B."/>
            <person name="Chen W."/>
            <person name="Yan L."/>
            <person name="Higginbotham J."/>
            <person name="Cardenas M."/>
            <person name="Waligorski J."/>
            <person name="Applebaum E."/>
            <person name="Phelps L."/>
            <person name="Falcone J."/>
            <person name="Kanchi K."/>
            <person name="Thane T."/>
            <person name="Scimone A."/>
            <person name="Thane N."/>
            <person name="Henke J."/>
            <person name="Wang T."/>
            <person name="Ruppert J."/>
            <person name="Shah N."/>
            <person name="Rotter K."/>
            <person name="Hodges J."/>
            <person name="Ingenthron E."/>
            <person name="Cordes M."/>
            <person name="Kohlberg S."/>
            <person name="Sgro J."/>
            <person name="Delgado B."/>
            <person name="Mead K."/>
            <person name="Chinwalla A."/>
            <person name="Leonard S."/>
            <person name="Crouse K."/>
            <person name="Collura K."/>
            <person name="Kudrna D."/>
            <person name="Currie J."/>
            <person name="He R."/>
            <person name="Angelova A."/>
            <person name="Rajasekar S."/>
            <person name="Mueller T."/>
            <person name="Lomeli R."/>
            <person name="Scara G."/>
            <person name="Ko A."/>
            <person name="Delaney K."/>
            <person name="Wissotski M."/>
            <person name="Lopez G."/>
            <person name="Campos D."/>
            <person name="Braidotti M."/>
            <person name="Ashley E."/>
            <person name="Golser W."/>
            <person name="Kim H."/>
            <person name="Lee S."/>
            <person name="Lin J."/>
            <person name="Dujmic Z."/>
            <person name="Kim W."/>
            <person name="Talag J."/>
            <person name="Zuccolo A."/>
            <person name="Fan C."/>
            <person name="Sebastian A."/>
            <person name="Kramer M."/>
            <person name="Spiegel L."/>
            <person name="Nascimento L."/>
            <person name="Zutavern T."/>
            <person name="Miller B."/>
            <person name="Ambroise C."/>
            <person name="Muller S."/>
            <person name="Spooner W."/>
            <person name="Narechania A."/>
            <person name="Ren L."/>
            <person name="Wei S."/>
            <person name="Kumari S."/>
            <person name="Faga B."/>
            <person name="Levy M.J."/>
            <person name="McMahan L."/>
            <person name="Van Buren P."/>
            <person name="Vaughn M.W."/>
            <person name="Ying K."/>
            <person name="Yeh C.-T."/>
            <person name="Emrich S.J."/>
            <person name="Jia Y."/>
            <person name="Kalyanaraman A."/>
            <person name="Hsia A.-P."/>
            <person name="Barbazuk W.B."/>
            <person name="Baucom R.S."/>
            <person name="Brutnell T.P."/>
            <person name="Carpita N.C."/>
            <person name="Chaparro C."/>
            <person name="Chia J.-M."/>
            <person name="Deragon J.-M."/>
            <person name="Estill J.C."/>
            <person name="Fu Y."/>
            <person name="Jeddeloh J.A."/>
            <person name="Han Y."/>
            <person name="Lee H."/>
            <person name="Li P."/>
            <person name="Lisch D.R."/>
            <person name="Liu S."/>
            <person name="Liu Z."/>
            <person name="Nagel D.H."/>
            <person name="McCann M.C."/>
            <person name="SanMiguel P."/>
            <person name="Myers A.M."/>
            <person name="Nettleton D."/>
            <person name="Nguyen J."/>
            <person name="Penning B.W."/>
            <person name="Ponnala L."/>
            <person name="Schneider K.L."/>
            <person name="Schwartz D.C."/>
            <person name="Sharma A."/>
            <person name="Soderlund C."/>
            <person name="Springer N.M."/>
            <person name="Sun Q."/>
            <person name="Wang H."/>
            <person name="Waterman M."/>
            <person name="Westerman R."/>
            <person name="Wolfgruber T.K."/>
            <person name="Yang L."/>
            <person name="Yu Y."/>
            <person name="Zhang L."/>
            <person name="Zhou S."/>
            <person name="Zhu Q."/>
            <person name="Bennetzen J.L."/>
            <person name="Dawe R.K."/>
            <person name="Jiang J."/>
            <person name="Jiang N."/>
            <person name="Presting G.G."/>
            <person name="Wessler S.R."/>
            <person name="Aluru S."/>
            <person name="Martienssen R.A."/>
            <person name="Clifton S.W."/>
            <person name="McCombie W.R."/>
            <person name="Wing R.A."/>
            <person name="Wilson R.K."/>
        </authorList>
    </citation>
    <scope>NUCLEOTIDE SEQUENCE [LARGE SCALE GENOMIC DNA]</scope>
    <source>
        <strain evidence="4">cv. B73</strain>
    </source>
</reference>
<dbReference type="Proteomes" id="UP000007305">
    <property type="component" value="Chromosome 5"/>
</dbReference>
<dbReference type="AlphaFoldDB" id="A0A804U8S0"/>
<evidence type="ECO:0000256" key="1">
    <source>
        <dbReference type="SAM" id="MobiDB-lite"/>
    </source>
</evidence>
<feature type="region of interest" description="Disordered" evidence="1">
    <location>
        <begin position="1"/>
        <end position="29"/>
    </location>
</feature>
<dbReference type="EnsemblPlants" id="Zm00001eb249140_T001">
    <property type="protein sequence ID" value="Zm00001eb249140_P001"/>
    <property type="gene ID" value="Zm00001eb249140"/>
</dbReference>
<evidence type="ECO:0000313" key="4">
    <source>
        <dbReference type="Proteomes" id="UP000007305"/>
    </source>
</evidence>
<keyword evidence="4" id="KW-1185">Reference proteome</keyword>
<dbReference type="Gramene" id="Zm00001eb249140_T001">
    <property type="protein sequence ID" value="Zm00001eb249140_P001"/>
    <property type="gene ID" value="Zm00001eb249140"/>
</dbReference>
<evidence type="ECO:0000256" key="2">
    <source>
        <dbReference type="SAM" id="Phobius"/>
    </source>
</evidence>
<organism evidence="3 4">
    <name type="scientific">Zea mays</name>
    <name type="common">Maize</name>
    <dbReference type="NCBI Taxonomy" id="4577"/>
    <lineage>
        <taxon>Eukaryota</taxon>
        <taxon>Viridiplantae</taxon>
        <taxon>Streptophyta</taxon>
        <taxon>Embryophyta</taxon>
        <taxon>Tracheophyta</taxon>
        <taxon>Spermatophyta</taxon>
        <taxon>Magnoliopsida</taxon>
        <taxon>Liliopsida</taxon>
        <taxon>Poales</taxon>
        <taxon>Poaceae</taxon>
        <taxon>PACMAD clade</taxon>
        <taxon>Panicoideae</taxon>
        <taxon>Andropogonodae</taxon>
        <taxon>Andropogoneae</taxon>
        <taxon>Tripsacinae</taxon>
        <taxon>Zea</taxon>
    </lineage>
</organism>
<name>A0A804U8S0_MAIZE</name>
<keyword evidence="2" id="KW-0812">Transmembrane</keyword>
<keyword evidence="2" id="KW-1133">Transmembrane helix</keyword>
<keyword evidence="2" id="KW-0472">Membrane</keyword>
<protein>
    <submittedName>
        <fullName evidence="3">Uncharacterized protein</fullName>
    </submittedName>
</protein>
<proteinExistence type="predicted"/>
<feature type="compositionally biased region" description="Low complexity" evidence="1">
    <location>
        <begin position="1"/>
        <end position="11"/>
    </location>
</feature>
<dbReference type="InParanoid" id="A0A804U8S0"/>
<evidence type="ECO:0000313" key="3">
    <source>
        <dbReference type="EnsemblPlants" id="Zm00001eb249140_P001"/>
    </source>
</evidence>